<comment type="caution">
    <text evidence="3">The sequence shown here is derived from an EMBL/GenBank/DDBJ whole genome shotgun (WGS) entry which is preliminary data.</text>
</comment>
<dbReference type="EMBL" id="JAWWNJ010000083">
    <property type="protein sequence ID" value="KAK7001280.1"/>
    <property type="molecule type" value="Genomic_DNA"/>
</dbReference>
<evidence type="ECO:0000313" key="3">
    <source>
        <dbReference type="EMBL" id="KAK7001280.1"/>
    </source>
</evidence>
<dbReference type="InterPro" id="IPR019734">
    <property type="entry name" value="TPR_rpt"/>
</dbReference>
<gene>
    <name evidence="3" type="ORF">R3P38DRAFT_1789795</name>
</gene>
<dbReference type="SUPFAM" id="SSF48452">
    <property type="entry name" value="TPR-like"/>
    <property type="match status" value="1"/>
</dbReference>
<reference evidence="3 4" key="1">
    <citation type="journal article" date="2024" name="J Genomics">
        <title>Draft genome sequencing and assembly of Favolaschia claudopus CIRM-BRFM 2984 isolated from oak limbs.</title>
        <authorList>
            <person name="Navarro D."/>
            <person name="Drula E."/>
            <person name="Chaduli D."/>
            <person name="Cazenave R."/>
            <person name="Ahrendt S."/>
            <person name="Wang J."/>
            <person name="Lipzen A."/>
            <person name="Daum C."/>
            <person name="Barry K."/>
            <person name="Grigoriev I.V."/>
            <person name="Favel A."/>
            <person name="Rosso M.N."/>
            <person name="Martin F."/>
        </authorList>
    </citation>
    <scope>NUCLEOTIDE SEQUENCE [LARGE SCALE GENOMIC DNA]</scope>
    <source>
        <strain evidence="3 4">CIRM-BRFM 2984</strain>
    </source>
</reference>
<keyword evidence="2" id="KW-0812">Transmembrane</keyword>
<evidence type="ECO:0000256" key="1">
    <source>
        <dbReference type="PROSITE-ProRule" id="PRU00339"/>
    </source>
</evidence>
<sequence>MESQVKARRLEGMMTQVLLNTAFGRHKLGETIEVISSDPPFQSLESQYMSAQLRSVINSLEQLLAGGGLSFQLDLSDDGSSRFAFIDHTILTPSHALIQLLQLVVEINGMPCVVVPLQSLQGAWQTLLIQLDCIGMFSEAIAWGHLNIACLRHASKTDYGTRALPDIANALDDISRAHNRRFESTLAVELSQQSLDLWIQSSKLLPCDHRIGILASMSLHAENLLSSDQKADALSNAEDAVSVARAIMTELMECISNAPCLAVTEVFEAAKSRDAFFVLARVLSSLDRHLESYAAFMEGFQAAHRLPVPIDHPSGLTIDTFIDVICKLAEGGHLSLPMLTECMMLFRNLTCIYRKSFSRQFLRLLHAFAYFLQQPVLTLSNIRRFLEPGSDSSAPELDIAKPLLDDLGAIVQDAVWLFCTVAAEHYTIPLMKNIFVAHFPTAIVVLRDLERSSALNMTDLTWVLLIAYEILPFLTRAALSALLEELGETIQRFSLNLVIMGSEWASEFSDPLQDICRHALKIGAHDEGIQLCKHVAEYLACPFHIDDGPAKRSQSFLIFQNFIFCDAGRFSDAIQLVQLIEARLSAGDGGANLSEYIIEYYSVKARILGRLGRHSEALHFIRKGVAADLQVFKTDGSSFSLHRYILFTEQAAVSSCMGIPQTALLDAERAVAACQEVNIEGWDEEILCVQVHSFITLSDCLASIGKNDEALDVAQKAVSLYTPNANAMWKDYVFTIRWQELGGNTFFALSRRLATLGDKERALSNCEKAIELYRELVSLAPRHLPTLASSLQHIASILSGLGCQLEAMAASREAVQILRKVADSETYFLPTVADALDQLVTFLVETGDEDGARAATDEAVEARMKFASLPPGPEWLFEKVADSGDEEELDWWELMEYRDALENPASDGDETDVEDDDEYHVQPTFQSLESQYMSAQLKSLINWIERLLVSGNLTLDLPTSDDGCRFIILDPTILTPSHALIQLLQLVVKIDGLPYVVVPLQWLQKAWQDLLLQLRHIGMFSEAIAWGHLNITCFRHASKTDYGTRALPKIAGKLHDISIAHQHRFETTLAVQLSRQSLDLWIQSSEILPWVHRIGTLASMTLHTDNLLTSNERAAALSTAKDAVSIARAMMTEMECISNVSSLTNEEVFEATQSREAFFVLARVLSSLDRHLDCYAAYMEGFQAAHNLPVPGYPPLGCDIDLFIDVICWLAEGGHLSLPMLTECMMLFRDLARIYRHHFYFSYYFPALACVCLFFAAVCPHSFQNSSLFGTTIRSHRARTKYRQTNSQ</sequence>
<dbReference type="InterPro" id="IPR011990">
    <property type="entry name" value="TPR-like_helical_dom_sf"/>
</dbReference>
<accession>A0AAW0A5E0</accession>
<dbReference type="PROSITE" id="PS50005">
    <property type="entry name" value="TPR"/>
    <property type="match status" value="1"/>
</dbReference>
<organism evidence="3 4">
    <name type="scientific">Favolaschia claudopus</name>
    <dbReference type="NCBI Taxonomy" id="2862362"/>
    <lineage>
        <taxon>Eukaryota</taxon>
        <taxon>Fungi</taxon>
        <taxon>Dikarya</taxon>
        <taxon>Basidiomycota</taxon>
        <taxon>Agaricomycotina</taxon>
        <taxon>Agaricomycetes</taxon>
        <taxon>Agaricomycetidae</taxon>
        <taxon>Agaricales</taxon>
        <taxon>Marasmiineae</taxon>
        <taxon>Mycenaceae</taxon>
        <taxon>Favolaschia</taxon>
    </lineage>
</organism>
<name>A0AAW0A5E0_9AGAR</name>
<feature type="transmembrane region" description="Helical" evidence="2">
    <location>
        <begin position="1239"/>
        <end position="1259"/>
    </location>
</feature>
<evidence type="ECO:0000313" key="4">
    <source>
        <dbReference type="Proteomes" id="UP001362999"/>
    </source>
</evidence>
<dbReference type="Proteomes" id="UP001362999">
    <property type="component" value="Unassembled WGS sequence"/>
</dbReference>
<dbReference type="Gene3D" id="1.25.40.10">
    <property type="entry name" value="Tetratricopeptide repeat domain"/>
    <property type="match status" value="1"/>
</dbReference>
<keyword evidence="4" id="KW-1185">Reference proteome</keyword>
<feature type="repeat" description="TPR" evidence="1">
    <location>
        <begin position="750"/>
        <end position="783"/>
    </location>
</feature>
<keyword evidence="2" id="KW-0472">Membrane</keyword>
<evidence type="ECO:0000256" key="2">
    <source>
        <dbReference type="SAM" id="Phobius"/>
    </source>
</evidence>
<keyword evidence="2" id="KW-1133">Transmembrane helix</keyword>
<protein>
    <submittedName>
        <fullName evidence="3">Uncharacterized protein</fullName>
    </submittedName>
</protein>
<proteinExistence type="predicted"/>
<keyword evidence="1" id="KW-0802">TPR repeat</keyword>